<organism evidence="12 13">
    <name type="scientific">Polymorphobacter multimanifer</name>
    <dbReference type="NCBI Taxonomy" id="1070431"/>
    <lineage>
        <taxon>Bacteria</taxon>
        <taxon>Pseudomonadati</taxon>
        <taxon>Pseudomonadota</taxon>
        <taxon>Alphaproteobacteria</taxon>
        <taxon>Sphingomonadales</taxon>
        <taxon>Sphingosinicellaceae</taxon>
        <taxon>Polymorphobacter</taxon>
    </lineage>
</organism>
<protein>
    <submittedName>
        <fullName evidence="12">ATP-binding cassette subfamily B protein AbcA/BmrA</fullName>
    </submittedName>
</protein>
<dbReference type="Gene3D" id="1.20.1560.10">
    <property type="entry name" value="ABC transporter type 1, transmembrane domain"/>
    <property type="match status" value="1"/>
</dbReference>
<dbReference type="InterPro" id="IPR036640">
    <property type="entry name" value="ABC1_TM_sf"/>
</dbReference>
<evidence type="ECO:0000259" key="11">
    <source>
        <dbReference type="PROSITE" id="PS50929"/>
    </source>
</evidence>
<evidence type="ECO:0000256" key="3">
    <source>
        <dbReference type="ARBA" id="ARBA00022475"/>
    </source>
</evidence>
<keyword evidence="2" id="KW-0813">Transport</keyword>
<dbReference type="InterPro" id="IPR017871">
    <property type="entry name" value="ABC_transporter-like_CS"/>
</dbReference>
<dbReference type="Pfam" id="PF00005">
    <property type="entry name" value="ABC_tran"/>
    <property type="match status" value="1"/>
</dbReference>
<evidence type="ECO:0000313" key="12">
    <source>
        <dbReference type="EMBL" id="MBB6229041.1"/>
    </source>
</evidence>
<dbReference type="InterPro" id="IPR003439">
    <property type="entry name" value="ABC_transporter-like_ATP-bd"/>
</dbReference>
<dbReference type="InterPro" id="IPR003593">
    <property type="entry name" value="AAA+_ATPase"/>
</dbReference>
<dbReference type="Pfam" id="PF00664">
    <property type="entry name" value="ABC_membrane"/>
    <property type="match status" value="1"/>
</dbReference>
<evidence type="ECO:0000256" key="1">
    <source>
        <dbReference type="ARBA" id="ARBA00004651"/>
    </source>
</evidence>
<dbReference type="PROSITE" id="PS50893">
    <property type="entry name" value="ABC_TRANSPORTER_2"/>
    <property type="match status" value="1"/>
</dbReference>
<keyword evidence="13" id="KW-1185">Reference proteome</keyword>
<name>A0A841LBI7_9SPHN</name>
<dbReference type="SUPFAM" id="SSF90123">
    <property type="entry name" value="ABC transporter transmembrane region"/>
    <property type="match status" value="1"/>
</dbReference>
<feature type="transmembrane region" description="Helical" evidence="9">
    <location>
        <begin position="174"/>
        <end position="192"/>
    </location>
</feature>
<dbReference type="AlphaFoldDB" id="A0A841LBI7"/>
<dbReference type="GO" id="GO:0005524">
    <property type="term" value="F:ATP binding"/>
    <property type="evidence" value="ECO:0007669"/>
    <property type="project" value="UniProtKB-KW"/>
</dbReference>
<dbReference type="FunFam" id="3.40.50.300:FF:000299">
    <property type="entry name" value="ABC transporter ATP-binding protein/permease"/>
    <property type="match status" value="1"/>
</dbReference>
<evidence type="ECO:0000256" key="2">
    <source>
        <dbReference type="ARBA" id="ARBA00022448"/>
    </source>
</evidence>
<dbReference type="GO" id="GO:0005886">
    <property type="term" value="C:plasma membrane"/>
    <property type="evidence" value="ECO:0007669"/>
    <property type="project" value="UniProtKB-SubCell"/>
</dbReference>
<dbReference type="EMBL" id="JACIIV010000030">
    <property type="protein sequence ID" value="MBB6229041.1"/>
    <property type="molecule type" value="Genomic_DNA"/>
</dbReference>
<dbReference type="RefSeq" id="WP_184202415.1">
    <property type="nucleotide sequence ID" value="NZ_JACIIV010000030.1"/>
</dbReference>
<evidence type="ECO:0000256" key="5">
    <source>
        <dbReference type="ARBA" id="ARBA00022741"/>
    </source>
</evidence>
<feature type="transmembrane region" description="Helical" evidence="9">
    <location>
        <begin position="27"/>
        <end position="49"/>
    </location>
</feature>
<dbReference type="PROSITE" id="PS00211">
    <property type="entry name" value="ABC_TRANSPORTER_1"/>
    <property type="match status" value="1"/>
</dbReference>
<evidence type="ECO:0000313" key="13">
    <source>
        <dbReference type="Proteomes" id="UP000538147"/>
    </source>
</evidence>
<evidence type="ECO:0000256" key="4">
    <source>
        <dbReference type="ARBA" id="ARBA00022692"/>
    </source>
</evidence>
<dbReference type="GO" id="GO:0016887">
    <property type="term" value="F:ATP hydrolysis activity"/>
    <property type="evidence" value="ECO:0007669"/>
    <property type="project" value="InterPro"/>
</dbReference>
<dbReference type="Proteomes" id="UP000538147">
    <property type="component" value="Unassembled WGS sequence"/>
</dbReference>
<dbReference type="SMART" id="SM00382">
    <property type="entry name" value="AAA"/>
    <property type="match status" value="1"/>
</dbReference>
<dbReference type="InterPro" id="IPR011527">
    <property type="entry name" value="ABC1_TM_dom"/>
</dbReference>
<sequence>MSEKTQSARPGTGALRKVIAAGQPRRLAIACAIGIGLVEVASTLAFPVITRDIIDAVTRSTPGVGSLLADPRVVLLVVILLAGAVCGAVSSYLLSRAALRVTRNVQQSLFDSMVGRSMRFFDANESGALVSRMVSDTKSVSQLLTTGAAGLVNAVVLLAGSVVVLLLLDTALTLVIFGIVLGTFALMIPMVMRLAAISKAINAASARVSSAVARVFGGIRLVKAATAEATERTRLAGELAAVETEARKLAMVQSLLNPVNGLAVTAALVVLFTYGSARIQLGTLSAGTLTAFILYIFNIVAPLIAISTFIAQFRIAQGSAGVLADLLVAEMPTTVRAERATVPIAEARGDIVFDGIGFDYGDGGEAQPTLAIGRMVIPAGKRTAIVGASGSGKSTLLALIERFYAPQRGQITCGGHDIADFDLAEWRGTIGYVAQSAVLLSGTIADNIGYGAGEPDRARVLAAAEAANAREFIDRLPGGIDAPVGEQGGLLSGGQRQRIAIAQVFYRDPRILLLDEATASLDLDNGRLVMAAFERLMEGRTTIIVTHQPELLRNIDRVFTISRGALVDDDGTQAITAMAS</sequence>
<feature type="transmembrane region" description="Helical" evidence="9">
    <location>
        <begin position="73"/>
        <end position="94"/>
    </location>
</feature>
<evidence type="ECO:0000259" key="10">
    <source>
        <dbReference type="PROSITE" id="PS50893"/>
    </source>
</evidence>
<dbReference type="InterPro" id="IPR027417">
    <property type="entry name" value="P-loop_NTPase"/>
</dbReference>
<keyword evidence="8 9" id="KW-0472">Membrane</keyword>
<dbReference type="GO" id="GO:0015421">
    <property type="term" value="F:ABC-type oligopeptide transporter activity"/>
    <property type="evidence" value="ECO:0007669"/>
    <property type="project" value="TreeGrafter"/>
</dbReference>
<dbReference type="PANTHER" id="PTHR43394:SF1">
    <property type="entry name" value="ATP-BINDING CASSETTE SUB-FAMILY B MEMBER 10, MITOCHONDRIAL"/>
    <property type="match status" value="1"/>
</dbReference>
<evidence type="ECO:0000256" key="7">
    <source>
        <dbReference type="ARBA" id="ARBA00022989"/>
    </source>
</evidence>
<reference evidence="12 13" key="1">
    <citation type="submission" date="2020-08" db="EMBL/GenBank/DDBJ databases">
        <title>Genomic Encyclopedia of Type Strains, Phase IV (KMG-IV): sequencing the most valuable type-strain genomes for metagenomic binning, comparative biology and taxonomic classification.</title>
        <authorList>
            <person name="Goeker M."/>
        </authorList>
    </citation>
    <scope>NUCLEOTIDE SEQUENCE [LARGE SCALE GENOMIC DNA]</scope>
    <source>
        <strain evidence="12 13">DSM 102189</strain>
    </source>
</reference>
<dbReference type="Gene3D" id="3.40.50.300">
    <property type="entry name" value="P-loop containing nucleotide triphosphate hydrolases"/>
    <property type="match status" value="1"/>
</dbReference>
<keyword evidence="6 12" id="KW-0067">ATP-binding</keyword>
<dbReference type="PROSITE" id="PS50929">
    <property type="entry name" value="ABC_TM1F"/>
    <property type="match status" value="1"/>
</dbReference>
<proteinExistence type="predicted"/>
<keyword evidence="5" id="KW-0547">Nucleotide-binding</keyword>
<feature type="transmembrane region" description="Helical" evidence="9">
    <location>
        <begin position="289"/>
        <end position="311"/>
    </location>
</feature>
<dbReference type="PANTHER" id="PTHR43394">
    <property type="entry name" value="ATP-DEPENDENT PERMEASE MDL1, MITOCHONDRIAL"/>
    <property type="match status" value="1"/>
</dbReference>
<keyword evidence="7 9" id="KW-1133">Transmembrane helix</keyword>
<feature type="domain" description="ABC transporter" evidence="10">
    <location>
        <begin position="351"/>
        <end position="579"/>
    </location>
</feature>
<keyword evidence="4 9" id="KW-0812">Transmembrane</keyword>
<feature type="transmembrane region" description="Helical" evidence="9">
    <location>
        <begin position="255"/>
        <end position="277"/>
    </location>
</feature>
<evidence type="ECO:0000256" key="8">
    <source>
        <dbReference type="ARBA" id="ARBA00023136"/>
    </source>
</evidence>
<feature type="domain" description="ABC transmembrane type-1" evidence="11">
    <location>
        <begin position="32"/>
        <end position="313"/>
    </location>
</feature>
<accession>A0A841LBI7</accession>
<gene>
    <name evidence="12" type="ORF">FHS79_003239</name>
</gene>
<feature type="transmembrane region" description="Helical" evidence="9">
    <location>
        <begin position="143"/>
        <end position="168"/>
    </location>
</feature>
<comment type="caution">
    <text evidence="12">The sequence shown here is derived from an EMBL/GenBank/DDBJ whole genome shotgun (WGS) entry which is preliminary data.</text>
</comment>
<evidence type="ECO:0000256" key="9">
    <source>
        <dbReference type="SAM" id="Phobius"/>
    </source>
</evidence>
<evidence type="ECO:0000256" key="6">
    <source>
        <dbReference type="ARBA" id="ARBA00022840"/>
    </source>
</evidence>
<keyword evidence="3" id="KW-1003">Cell membrane</keyword>
<dbReference type="SUPFAM" id="SSF52540">
    <property type="entry name" value="P-loop containing nucleoside triphosphate hydrolases"/>
    <property type="match status" value="1"/>
</dbReference>
<dbReference type="InterPro" id="IPR039421">
    <property type="entry name" value="Type_1_exporter"/>
</dbReference>
<comment type="subcellular location">
    <subcellularLocation>
        <location evidence="1">Cell membrane</location>
        <topology evidence="1">Multi-pass membrane protein</topology>
    </subcellularLocation>
</comment>